<name>A0A7C8YW40_OPUST</name>
<evidence type="ECO:0000313" key="2">
    <source>
        <dbReference type="EMBL" id="MBA4628236.1"/>
    </source>
</evidence>
<reference evidence="2" key="1">
    <citation type="journal article" date="2013" name="J. Plant Res.">
        <title>Effect of fungi and light on seed germination of three Opuntia species from semiarid lands of central Mexico.</title>
        <authorList>
            <person name="Delgado-Sanchez P."/>
            <person name="Jimenez-Bremont J.F."/>
            <person name="Guerrero-Gonzalez Mde L."/>
            <person name="Flores J."/>
        </authorList>
    </citation>
    <scope>NUCLEOTIDE SEQUENCE</scope>
    <source>
        <tissue evidence="2">Cladode</tissue>
    </source>
</reference>
<protein>
    <submittedName>
        <fullName evidence="2">Uncharacterized protein</fullName>
    </submittedName>
</protein>
<dbReference type="EMBL" id="GISG01065163">
    <property type="protein sequence ID" value="MBA4628236.1"/>
    <property type="molecule type" value="Transcribed_RNA"/>
</dbReference>
<feature type="compositionally biased region" description="Basic and acidic residues" evidence="1">
    <location>
        <begin position="98"/>
        <end position="118"/>
    </location>
</feature>
<feature type="region of interest" description="Disordered" evidence="1">
    <location>
        <begin position="23"/>
        <end position="63"/>
    </location>
</feature>
<proteinExistence type="predicted"/>
<organism evidence="2">
    <name type="scientific">Opuntia streptacantha</name>
    <name type="common">Prickly pear cactus</name>
    <name type="synonym">Opuntia cardona</name>
    <dbReference type="NCBI Taxonomy" id="393608"/>
    <lineage>
        <taxon>Eukaryota</taxon>
        <taxon>Viridiplantae</taxon>
        <taxon>Streptophyta</taxon>
        <taxon>Embryophyta</taxon>
        <taxon>Tracheophyta</taxon>
        <taxon>Spermatophyta</taxon>
        <taxon>Magnoliopsida</taxon>
        <taxon>eudicotyledons</taxon>
        <taxon>Gunneridae</taxon>
        <taxon>Pentapetalae</taxon>
        <taxon>Caryophyllales</taxon>
        <taxon>Cactineae</taxon>
        <taxon>Cactaceae</taxon>
        <taxon>Opuntioideae</taxon>
        <taxon>Opuntia</taxon>
    </lineage>
</organism>
<feature type="region of interest" description="Disordered" evidence="1">
    <location>
        <begin position="90"/>
        <end position="121"/>
    </location>
</feature>
<reference evidence="2" key="2">
    <citation type="submission" date="2020-07" db="EMBL/GenBank/DDBJ databases">
        <authorList>
            <person name="Vera ALvarez R."/>
            <person name="Arias-Moreno D.M."/>
            <person name="Jimenez-Jacinto V."/>
            <person name="Jimenez-Bremont J.F."/>
            <person name="Swaminathan K."/>
            <person name="Moose S.P."/>
            <person name="Guerrero-Gonzalez M.L."/>
            <person name="Marino-Ramirez L."/>
            <person name="Landsman D."/>
            <person name="Rodriguez-Kessler M."/>
            <person name="Delgado-Sanchez P."/>
        </authorList>
    </citation>
    <scope>NUCLEOTIDE SEQUENCE</scope>
    <source>
        <tissue evidence="2">Cladode</tissue>
    </source>
</reference>
<sequence>MRRESVGLVVYGVGGGVRRLLMAGRSGDGRRGAAGSGRGKERNKAGERPEEAGQPWEGHRRPNRAWRRSVRRCVAVVAVGVSKAAHWWLNSAETEQTENPKRVSDGVARRKEGEEGGRQKGRRRWWRLGCIGRPLFAGY</sequence>
<accession>A0A7C8YW40</accession>
<evidence type="ECO:0000256" key="1">
    <source>
        <dbReference type="SAM" id="MobiDB-lite"/>
    </source>
</evidence>
<dbReference type="AlphaFoldDB" id="A0A7C8YW40"/>
<feature type="compositionally biased region" description="Basic and acidic residues" evidence="1">
    <location>
        <begin position="38"/>
        <end position="51"/>
    </location>
</feature>